<dbReference type="Pfam" id="PF00589">
    <property type="entry name" value="Phage_integrase"/>
    <property type="match status" value="1"/>
</dbReference>
<reference evidence="8 9" key="1">
    <citation type="submission" date="2019-04" db="EMBL/GenBank/DDBJ databases">
        <authorList>
            <consortium name="Pathogen Informatics"/>
        </authorList>
    </citation>
    <scope>NUCLEOTIDE SEQUENCE [LARGE SCALE GENOMIC DNA]</scope>
    <source>
        <strain evidence="8 9">NCTC9185</strain>
    </source>
</reference>
<evidence type="ECO:0000256" key="3">
    <source>
        <dbReference type="ARBA" id="ARBA00023125"/>
    </source>
</evidence>
<evidence type="ECO:0000313" key="9">
    <source>
        <dbReference type="Proteomes" id="UP000339249"/>
    </source>
</evidence>
<dbReference type="PROSITE" id="PS51900">
    <property type="entry name" value="CB"/>
    <property type="match status" value="1"/>
</dbReference>
<dbReference type="Gene3D" id="1.10.443.10">
    <property type="entry name" value="Intergrase catalytic core"/>
    <property type="match status" value="1"/>
</dbReference>
<evidence type="ECO:0000259" key="7">
    <source>
        <dbReference type="PROSITE" id="PS51900"/>
    </source>
</evidence>
<feature type="domain" description="Core-binding (CB)" evidence="7">
    <location>
        <begin position="104"/>
        <end position="188"/>
    </location>
</feature>
<dbReference type="GO" id="GO:0003677">
    <property type="term" value="F:DNA binding"/>
    <property type="evidence" value="ECO:0007669"/>
    <property type="project" value="UniProtKB-UniRule"/>
</dbReference>
<dbReference type="AlphaFoldDB" id="A0A4U9CXL1"/>
<dbReference type="InterPro" id="IPR013762">
    <property type="entry name" value="Integrase-like_cat_sf"/>
</dbReference>
<keyword evidence="3 5" id="KW-0238">DNA-binding</keyword>
<proteinExistence type="inferred from homology"/>
<dbReference type="SUPFAM" id="SSF56349">
    <property type="entry name" value="DNA breaking-rejoining enzymes"/>
    <property type="match status" value="1"/>
</dbReference>
<evidence type="ECO:0000256" key="2">
    <source>
        <dbReference type="ARBA" id="ARBA00022908"/>
    </source>
</evidence>
<dbReference type="GO" id="GO:0015074">
    <property type="term" value="P:DNA integration"/>
    <property type="evidence" value="ECO:0007669"/>
    <property type="project" value="UniProtKB-KW"/>
</dbReference>
<evidence type="ECO:0000256" key="4">
    <source>
        <dbReference type="ARBA" id="ARBA00023172"/>
    </source>
</evidence>
<evidence type="ECO:0000259" key="6">
    <source>
        <dbReference type="PROSITE" id="PS51898"/>
    </source>
</evidence>
<dbReference type="InterPro" id="IPR046668">
    <property type="entry name" value="DUF6538"/>
</dbReference>
<name>A0A4U9CXL1_RAOTE</name>
<evidence type="ECO:0000256" key="1">
    <source>
        <dbReference type="ARBA" id="ARBA00008857"/>
    </source>
</evidence>
<dbReference type="InterPro" id="IPR011010">
    <property type="entry name" value="DNA_brk_join_enz"/>
</dbReference>
<organism evidence="8 9">
    <name type="scientific">Raoultella terrigena</name>
    <name type="common">Klebsiella terrigena</name>
    <dbReference type="NCBI Taxonomy" id="577"/>
    <lineage>
        <taxon>Bacteria</taxon>
        <taxon>Pseudomonadati</taxon>
        <taxon>Pseudomonadota</taxon>
        <taxon>Gammaproteobacteria</taxon>
        <taxon>Enterobacterales</taxon>
        <taxon>Enterobacteriaceae</taxon>
        <taxon>Klebsiella/Raoultella group</taxon>
        <taxon>Raoultella</taxon>
    </lineage>
</organism>
<evidence type="ECO:0000313" key="8">
    <source>
        <dbReference type="EMBL" id="VTN09482.1"/>
    </source>
</evidence>
<dbReference type="InterPro" id="IPR050090">
    <property type="entry name" value="Tyrosine_recombinase_XerCD"/>
</dbReference>
<dbReference type="PANTHER" id="PTHR30349:SF41">
    <property type="entry name" value="INTEGRASE_RECOMBINASE PROTEIN MJ0367-RELATED"/>
    <property type="match status" value="1"/>
</dbReference>
<feature type="domain" description="Tyr recombinase" evidence="6">
    <location>
        <begin position="213"/>
        <end position="377"/>
    </location>
</feature>
<dbReference type="InterPro" id="IPR002104">
    <property type="entry name" value="Integrase_catalytic"/>
</dbReference>
<dbReference type="PROSITE" id="PS51898">
    <property type="entry name" value="TYR_RECOMBINASE"/>
    <property type="match status" value="1"/>
</dbReference>
<keyword evidence="2" id="KW-0229">DNA integration</keyword>
<comment type="similarity">
    <text evidence="1">Belongs to the 'phage' integrase family.</text>
</comment>
<dbReference type="EMBL" id="CABDVU010000001">
    <property type="protein sequence ID" value="VTN09482.1"/>
    <property type="molecule type" value="Genomic_DNA"/>
</dbReference>
<dbReference type="GO" id="GO:0006310">
    <property type="term" value="P:DNA recombination"/>
    <property type="evidence" value="ECO:0007669"/>
    <property type="project" value="UniProtKB-KW"/>
</dbReference>
<evidence type="ECO:0000256" key="5">
    <source>
        <dbReference type="PROSITE-ProRule" id="PRU01248"/>
    </source>
</evidence>
<dbReference type="Pfam" id="PF20172">
    <property type="entry name" value="DUF6538"/>
    <property type="match status" value="1"/>
</dbReference>
<dbReference type="PANTHER" id="PTHR30349">
    <property type="entry name" value="PHAGE INTEGRASE-RELATED"/>
    <property type="match status" value="1"/>
</dbReference>
<sequence>MAINRKTQYLYQLREGTWMFQIFIPSYLRHLFSGKTLWRRSTGTRDLAKAGIFRDHLLLEFNQLKEKYREDTSDVKLRNALAELNAEVRQNAEKPRLVTAYNIPTLRFVCNEYVNTYTGKRASATIGRVQWASDRFLESIKRDDIRLDQIGRRMVSLFIEEQTRSEQLALSTLQNWIISLSSLYKYARRGFDALSPDNPFHGHGIDGRGTSIESYQPFTIEQIKILLDNARSDIRDMILISLFSAMRLNEIASLKHSEIITVDGIRCLHIPAAKSKAGIRDIPIHPRLDPIIDSYLNQNHGEFLFKSSNTLTRKDSRPGSLFSSKFSVLKRKYLPDAGDRQCFHSLRGMAITQLDRAGVPERRIAQIAGHQKANLRV</sequence>
<keyword evidence="4" id="KW-0233">DNA recombination</keyword>
<accession>A0A4U9CXL1</accession>
<dbReference type="InterPro" id="IPR044068">
    <property type="entry name" value="CB"/>
</dbReference>
<protein>
    <submittedName>
        <fullName evidence="8">Site-specific recombinase XerD</fullName>
    </submittedName>
</protein>
<gene>
    <name evidence="8" type="ORF">NCTC9185_01367</name>
</gene>
<dbReference type="Proteomes" id="UP000339249">
    <property type="component" value="Unassembled WGS sequence"/>
</dbReference>